<feature type="transmembrane region" description="Helical" evidence="8">
    <location>
        <begin position="51"/>
        <end position="69"/>
    </location>
</feature>
<evidence type="ECO:0000313" key="10">
    <source>
        <dbReference type="EMBL" id="KAF1303321.1"/>
    </source>
</evidence>
<sequence>MMFTIHVVASFFSTVAFGILTNIPRRALLASGVTGCLGWLVYVVLQASNYGLGITNFAATFVIGCLSVFFSRKKKIPMIIFTIPALVPLVPGGPAYKAVRELVLGNNFAAFENILVVIITAGSIAAAFMMTSLVERILLKWRQAQRNRKLKKTLK</sequence>
<keyword evidence="4 8" id="KW-0812">Transmembrane</keyword>
<feature type="transmembrane region" description="Helical" evidence="8">
    <location>
        <begin position="114"/>
        <end position="139"/>
    </location>
</feature>
<evidence type="ECO:0000256" key="8">
    <source>
        <dbReference type="SAM" id="Phobius"/>
    </source>
</evidence>
<dbReference type="RefSeq" id="WP_161902336.1">
    <property type="nucleotide sequence ID" value="NZ_MAEL01000042.1"/>
</dbReference>
<comment type="caution">
    <text evidence="10">The sequence shown here is derived from an EMBL/GenBank/DDBJ whole genome shotgun (WGS) entry which is preliminary data.</text>
</comment>
<keyword evidence="3" id="KW-0997">Cell inner membrane</keyword>
<keyword evidence="2" id="KW-1003">Cell membrane</keyword>
<evidence type="ECO:0000259" key="9">
    <source>
        <dbReference type="Pfam" id="PF12821"/>
    </source>
</evidence>
<evidence type="ECO:0000256" key="5">
    <source>
        <dbReference type="ARBA" id="ARBA00022989"/>
    </source>
</evidence>
<feature type="transmembrane region" description="Helical" evidence="8">
    <location>
        <begin position="6"/>
        <end position="23"/>
    </location>
</feature>
<keyword evidence="5 8" id="KW-1133">Transmembrane helix</keyword>
<evidence type="ECO:0000256" key="1">
    <source>
        <dbReference type="ARBA" id="ARBA00004651"/>
    </source>
</evidence>
<keyword evidence="6 8" id="KW-0472">Membrane</keyword>
<feature type="transmembrane region" description="Helical" evidence="8">
    <location>
        <begin position="76"/>
        <end position="94"/>
    </location>
</feature>
<dbReference type="Pfam" id="PF12821">
    <property type="entry name" value="ThrE_2"/>
    <property type="match status" value="1"/>
</dbReference>
<comment type="similarity">
    <text evidence="7">Belongs to the ThrE exporter (TC 2.A.79) family.</text>
</comment>
<comment type="subcellular location">
    <subcellularLocation>
        <location evidence="1">Cell membrane</location>
        <topology evidence="1">Multi-pass membrane protein</topology>
    </subcellularLocation>
</comment>
<proteinExistence type="inferred from homology"/>
<evidence type="ECO:0000256" key="7">
    <source>
        <dbReference type="ARBA" id="ARBA00034125"/>
    </source>
</evidence>
<dbReference type="InterPro" id="IPR050539">
    <property type="entry name" value="ThrE_Dicarb/AminoAcid_Exp"/>
</dbReference>
<accession>A0ABQ6YYS8</accession>
<name>A0ABQ6YYS8_9ENTE</name>
<evidence type="ECO:0000256" key="2">
    <source>
        <dbReference type="ARBA" id="ARBA00022475"/>
    </source>
</evidence>
<organism evidence="10 11">
    <name type="scientific">Candidatus Enterococcus willemsii</name>
    <dbReference type="NCBI Taxonomy" id="1857215"/>
    <lineage>
        <taxon>Bacteria</taxon>
        <taxon>Bacillati</taxon>
        <taxon>Bacillota</taxon>
        <taxon>Bacilli</taxon>
        <taxon>Lactobacillales</taxon>
        <taxon>Enterococcaceae</taxon>
        <taxon>Enterococcus</taxon>
    </lineage>
</organism>
<reference evidence="10 11" key="1">
    <citation type="submission" date="2016-06" db="EMBL/GenBank/DDBJ databases">
        <title>Four novel species of enterococci isolated from chicken manure.</title>
        <authorList>
            <person name="Van Tyne D."/>
        </authorList>
    </citation>
    <scope>NUCLEOTIDE SEQUENCE [LARGE SCALE GENOMIC DNA]</scope>
    <source>
        <strain evidence="10 11">CU12B</strain>
    </source>
</reference>
<dbReference type="EMBL" id="MAEL01000042">
    <property type="protein sequence ID" value="KAF1303321.1"/>
    <property type="molecule type" value="Genomic_DNA"/>
</dbReference>
<feature type="domain" description="Threonine/Serine exporter ThrE" evidence="9">
    <location>
        <begin position="7"/>
        <end position="134"/>
    </location>
</feature>
<dbReference type="PANTHER" id="PTHR34390">
    <property type="entry name" value="UPF0442 PROTEIN YJJB-RELATED"/>
    <property type="match status" value="1"/>
</dbReference>
<evidence type="ECO:0000256" key="4">
    <source>
        <dbReference type="ARBA" id="ARBA00022692"/>
    </source>
</evidence>
<feature type="transmembrane region" description="Helical" evidence="8">
    <location>
        <begin position="28"/>
        <end position="45"/>
    </location>
</feature>
<evidence type="ECO:0000313" key="11">
    <source>
        <dbReference type="Proteomes" id="UP000782705"/>
    </source>
</evidence>
<evidence type="ECO:0000256" key="6">
    <source>
        <dbReference type="ARBA" id="ARBA00023136"/>
    </source>
</evidence>
<gene>
    <name evidence="10" type="ORF">BAU17_08850</name>
</gene>
<protein>
    <recommendedName>
        <fullName evidence="9">Threonine/Serine exporter ThrE domain-containing protein</fullName>
    </recommendedName>
</protein>
<dbReference type="Proteomes" id="UP000782705">
    <property type="component" value="Unassembled WGS sequence"/>
</dbReference>
<dbReference type="PANTHER" id="PTHR34390:SF1">
    <property type="entry name" value="SUCCINATE TRANSPORTER SUBUNIT YJJB-RELATED"/>
    <property type="match status" value="1"/>
</dbReference>
<evidence type="ECO:0000256" key="3">
    <source>
        <dbReference type="ARBA" id="ARBA00022519"/>
    </source>
</evidence>
<dbReference type="InterPro" id="IPR024528">
    <property type="entry name" value="ThrE_2"/>
</dbReference>
<keyword evidence="11" id="KW-1185">Reference proteome</keyword>